<dbReference type="Pfam" id="PF13333">
    <property type="entry name" value="rve_2"/>
    <property type="match status" value="1"/>
</dbReference>
<feature type="domain" description="Integrase catalytic" evidence="1">
    <location>
        <begin position="34"/>
        <end position="72"/>
    </location>
</feature>
<dbReference type="InterPro" id="IPR001584">
    <property type="entry name" value="Integrase_cat-core"/>
</dbReference>
<dbReference type="GO" id="GO:0003676">
    <property type="term" value="F:nucleic acid binding"/>
    <property type="evidence" value="ECO:0007669"/>
    <property type="project" value="InterPro"/>
</dbReference>
<gene>
    <name evidence="2" type="ORF">N47_G36530</name>
</gene>
<sequence length="85" mass="10006">MAASTKSYRKLLKQFDIGASIRSKSNFDDNAPIESFWGTLKNELVHHQHYYTRMESIQEIREYIEIIYNRQKASGQTWIFVSSCV</sequence>
<dbReference type="InterPro" id="IPR036397">
    <property type="entry name" value="RNaseH_sf"/>
</dbReference>
<dbReference type="PANTHER" id="PTHR46889:SF4">
    <property type="entry name" value="TRANSPOSASE INSO FOR INSERTION SEQUENCE ELEMENT IS911B-RELATED"/>
    <property type="match status" value="1"/>
</dbReference>
<dbReference type="EMBL" id="FR695868">
    <property type="protein sequence ID" value="CBX28329.1"/>
    <property type="molecule type" value="Genomic_DNA"/>
</dbReference>
<reference evidence="2" key="1">
    <citation type="journal article" date="2011" name="Environ. Microbiol.">
        <title>Genomic insights into the metabolic potential of the polycyclic aromatic hydrocarbon degrading sulfate-reducing Deltaproteobacterium N47.</title>
        <authorList>
            <person name="Bergmann F."/>
            <person name="Selesi D."/>
            <person name="Weinmaier T."/>
            <person name="Tischler P."/>
            <person name="Rattei T."/>
            <person name="Meckenstock R.U."/>
        </authorList>
    </citation>
    <scope>NUCLEOTIDE SEQUENCE</scope>
</reference>
<dbReference type="AlphaFoldDB" id="E1YCN5"/>
<dbReference type="SUPFAM" id="SSF53098">
    <property type="entry name" value="Ribonuclease H-like"/>
    <property type="match status" value="1"/>
</dbReference>
<dbReference type="InterPro" id="IPR050900">
    <property type="entry name" value="Transposase_IS3/IS150/IS904"/>
</dbReference>
<protein>
    <recommendedName>
        <fullName evidence="1">Integrase catalytic domain-containing protein</fullName>
    </recommendedName>
</protein>
<evidence type="ECO:0000313" key="2">
    <source>
        <dbReference type="EMBL" id="CBX28329.1"/>
    </source>
</evidence>
<proteinExistence type="predicted"/>
<name>E1YCN5_9BACT</name>
<accession>E1YCN5</accession>
<organism evidence="2">
    <name type="scientific">uncultured Desulfobacterium sp</name>
    <dbReference type="NCBI Taxonomy" id="201089"/>
    <lineage>
        <taxon>Bacteria</taxon>
        <taxon>Pseudomonadati</taxon>
        <taxon>Thermodesulfobacteriota</taxon>
        <taxon>Desulfobacteria</taxon>
        <taxon>Desulfobacterales</taxon>
        <taxon>Desulfobacteriaceae</taxon>
        <taxon>Desulfobacterium</taxon>
        <taxon>environmental samples</taxon>
    </lineage>
</organism>
<dbReference type="PANTHER" id="PTHR46889">
    <property type="entry name" value="TRANSPOSASE INSF FOR INSERTION SEQUENCE IS3B-RELATED"/>
    <property type="match status" value="1"/>
</dbReference>
<dbReference type="InterPro" id="IPR012337">
    <property type="entry name" value="RNaseH-like_sf"/>
</dbReference>
<evidence type="ECO:0000259" key="1">
    <source>
        <dbReference type="Pfam" id="PF13333"/>
    </source>
</evidence>
<dbReference type="Gene3D" id="3.30.420.10">
    <property type="entry name" value="Ribonuclease H-like superfamily/Ribonuclease H"/>
    <property type="match status" value="1"/>
</dbReference>
<dbReference type="GO" id="GO:0015074">
    <property type="term" value="P:DNA integration"/>
    <property type="evidence" value="ECO:0007669"/>
    <property type="project" value="InterPro"/>
</dbReference>